<dbReference type="AlphaFoldDB" id="A0A8A3S9F7"/>
<protein>
    <recommendedName>
        <fullName evidence="4">Ferric reductase-like transmembrane domain-containing protein</fullName>
    </recommendedName>
</protein>
<feature type="transmembrane region" description="Helical" evidence="1">
    <location>
        <begin position="68"/>
        <end position="89"/>
    </location>
</feature>
<evidence type="ECO:0000313" key="3">
    <source>
        <dbReference type="Proteomes" id="UP001042704"/>
    </source>
</evidence>
<dbReference type="RefSeq" id="WP_265581184.1">
    <property type="nucleotide sequence ID" value="NZ_CP036172.1"/>
</dbReference>
<gene>
    <name evidence="2" type="ORF">RJ40_12370</name>
</gene>
<dbReference type="KEGG" id="maqe:RJ40_12370"/>
<keyword evidence="1" id="KW-0472">Membrane</keyword>
<evidence type="ECO:0000256" key="1">
    <source>
        <dbReference type="SAM" id="Phobius"/>
    </source>
</evidence>
<name>A0A8A3S9F7_9EURY</name>
<dbReference type="Proteomes" id="UP001042704">
    <property type="component" value="Chromosome"/>
</dbReference>
<reference evidence="2" key="1">
    <citation type="journal article" date="2001" name="Int. J. Syst. Evol. Microbiol.">
        <title>Methanofollis aquaemaris sp. nov., a methanogen isolated from an aquaculture fish pond.</title>
        <authorList>
            <person name="Lai M.C."/>
            <person name="Chen S.C."/>
        </authorList>
    </citation>
    <scope>NUCLEOTIDE SEQUENCE</scope>
    <source>
        <strain evidence="2">N2F9704</strain>
    </source>
</reference>
<feature type="transmembrane region" description="Helical" evidence="1">
    <location>
        <begin position="33"/>
        <end position="56"/>
    </location>
</feature>
<keyword evidence="1" id="KW-0812">Transmembrane</keyword>
<feature type="transmembrane region" description="Helical" evidence="1">
    <location>
        <begin position="141"/>
        <end position="160"/>
    </location>
</feature>
<keyword evidence="3" id="KW-1185">Reference proteome</keyword>
<accession>A0A8A3S9F7</accession>
<proteinExistence type="predicted"/>
<feature type="transmembrane region" description="Helical" evidence="1">
    <location>
        <begin position="109"/>
        <end position="129"/>
    </location>
</feature>
<evidence type="ECO:0008006" key="4">
    <source>
        <dbReference type="Google" id="ProtNLM"/>
    </source>
</evidence>
<reference evidence="2" key="2">
    <citation type="submission" date="2019-02" db="EMBL/GenBank/DDBJ databases">
        <authorList>
            <person name="Chen S.-C."/>
            <person name="Chien H.-H."/>
            <person name="Lai M.-C."/>
        </authorList>
    </citation>
    <scope>NUCLEOTIDE SEQUENCE</scope>
    <source>
        <strain evidence="2">N2F9704</strain>
    </source>
</reference>
<sequence length="198" mass="21179">MRWPGFVLAGGIAALFLIVSLRAVMQGGPPLGLAIRLVALNGVLALSVAAAMTPFLGGIRAVFGRSFLTVHHLFAVVGLAAVILHPALVAIRAGDLSVLVPSFASWTLFWTYGGRVALILIPIALAAVLLRKRYPASWRPFHMLMYAALLLVVVHANLIGTDFGDPVVRVVVNGAFVVVVGAFVAKRWRGRRKKVEGR</sequence>
<feature type="transmembrane region" description="Helical" evidence="1">
    <location>
        <begin position="166"/>
        <end position="185"/>
    </location>
</feature>
<dbReference type="GeneID" id="76425179"/>
<keyword evidence="1" id="KW-1133">Transmembrane helix</keyword>
<evidence type="ECO:0000313" key="2">
    <source>
        <dbReference type="EMBL" id="QSZ68231.1"/>
    </source>
</evidence>
<dbReference type="EMBL" id="CP036172">
    <property type="protein sequence ID" value="QSZ68231.1"/>
    <property type="molecule type" value="Genomic_DNA"/>
</dbReference>
<organism evidence="2 3">
    <name type="scientific">Methanofollis aquaemaris</name>
    <dbReference type="NCBI Taxonomy" id="126734"/>
    <lineage>
        <taxon>Archaea</taxon>
        <taxon>Methanobacteriati</taxon>
        <taxon>Methanobacteriota</taxon>
        <taxon>Stenosarchaea group</taxon>
        <taxon>Methanomicrobia</taxon>
        <taxon>Methanomicrobiales</taxon>
        <taxon>Methanomicrobiaceae</taxon>
        <taxon>Methanofollis</taxon>
    </lineage>
</organism>